<dbReference type="InterPro" id="IPR036116">
    <property type="entry name" value="FN3_sf"/>
</dbReference>
<accession>A0A1M4YJF9</accession>
<organism evidence="3 4">
    <name type="scientific">Kaistia soli DSM 19436</name>
    <dbReference type="NCBI Taxonomy" id="1122133"/>
    <lineage>
        <taxon>Bacteria</taxon>
        <taxon>Pseudomonadati</taxon>
        <taxon>Pseudomonadota</taxon>
        <taxon>Alphaproteobacteria</taxon>
        <taxon>Hyphomicrobiales</taxon>
        <taxon>Kaistiaceae</taxon>
        <taxon>Kaistia</taxon>
    </lineage>
</organism>
<name>A0A1M4YJF9_9HYPH</name>
<dbReference type="OrthoDB" id="7822067at2"/>
<evidence type="ECO:0000313" key="3">
    <source>
        <dbReference type="EMBL" id="SHF05788.1"/>
    </source>
</evidence>
<dbReference type="CDD" id="cd00063">
    <property type="entry name" value="FN3"/>
    <property type="match status" value="1"/>
</dbReference>
<dbReference type="InterPro" id="IPR003961">
    <property type="entry name" value="FN3_dom"/>
</dbReference>
<keyword evidence="4" id="KW-1185">Reference proteome</keyword>
<dbReference type="AlphaFoldDB" id="A0A1M4YJF9"/>
<dbReference type="SUPFAM" id="SSF49265">
    <property type="entry name" value="Fibronectin type III"/>
    <property type="match status" value="1"/>
</dbReference>
<dbReference type="STRING" id="1122133.SAMN02745157_1536"/>
<dbReference type="SMART" id="SM00060">
    <property type="entry name" value="FN3"/>
    <property type="match status" value="1"/>
</dbReference>
<feature type="transmembrane region" description="Helical" evidence="1">
    <location>
        <begin position="31"/>
        <end position="61"/>
    </location>
</feature>
<evidence type="ECO:0000259" key="2">
    <source>
        <dbReference type="SMART" id="SM00060"/>
    </source>
</evidence>
<dbReference type="EMBL" id="FQUP01000001">
    <property type="protein sequence ID" value="SHF05788.1"/>
    <property type="molecule type" value="Genomic_DNA"/>
</dbReference>
<keyword evidence="1" id="KW-0812">Transmembrane</keyword>
<gene>
    <name evidence="3" type="ORF">SAMN02745157_1536</name>
</gene>
<proteinExistence type="predicted"/>
<feature type="domain" description="Fibronectin type-III" evidence="2">
    <location>
        <begin position="605"/>
        <end position="689"/>
    </location>
</feature>
<evidence type="ECO:0000313" key="4">
    <source>
        <dbReference type="Proteomes" id="UP000184485"/>
    </source>
</evidence>
<keyword evidence="1" id="KW-1133">Transmembrane helix</keyword>
<dbReference type="InterPro" id="IPR013783">
    <property type="entry name" value="Ig-like_fold"/>
</dbReference>
<sequence>MARALFISVVFWLALVMPATAGPLAGLIAAIPAIAALGSTAASLIGWGVTAALAIGASLLLAPKAQTPTPSDVSGVVKQDVPARWVHRGRRRVGGALLFAEVKAGNLHLLIANQHGRCEAFERTLLDGHEVVLDGLGLVTGIVGSGENPYPLYTIQVVTRPGTDDQTAVGELTGTFPELWTSDHRVRGTALTYIWQGYVDPENFSKVYPNRIIQVEQIGRFGQAYDPRDATTAWTQNIALLLGDYLTSADGMQIASGYINMPRLAAAADLCDEEVPIKGGSTIPRYNGGLSYSMDADPASIISRYLTAMDGRLTLLADGTVGIDAGAFSEPTVIFDDSCIIGYELRAGGDPASEANDIRAQFTFAGADYVAADADPWRDEADIAASGEAKTATLSLFEVEHHNHARRLMKLAAARALPAYQGSITTNLKGLEAWDQRFVRIRGTLYSLDHTFEVLNIALDPATMTVTLQVVSLAAAAYAFDAETEEGTAPTIPDDDDAATIGPPEGLTVTRSYRTVSSGVRAPVLEVAWDAPLRAYSTAQAQISVHGAGAWRDITLVRDANPPQAGLAESVSDGTEYDVRVRWRAPDTDWSTISTETAIGDPDAPDAPTAVAATPVGGGSVDILWLAPVSARYAGARIYGNDVDDFATADLLSDLPGAPSPNLQSHRLTGLAADTWYFWVTAVNGSGVESAEAGSGATTIT</sequence>
<dbReference type="Gene3D" id="2.60.40.10">
    <property type="entry name" value="Immunoglobulins"/>
    <property type="match status" value="1"/>
</dbReference>
<dbReference type="Proteomes" id="UP000184485">
    <property type="component" value="Unassembled WGS sequence"/>
</dbReference>
<dbReference type="RefSeq" id="WP_073052079.1">
    <property type="nucleotide sequence ID" value="NZ_FQUP01000001.1"/>
</dbReference>
<keyword evidence="1" id="KW-0472">Membrane</keyword>
<protein>
    <recommendedName>
        <fullName evidence="2">Fibronectin type-III domain-containing protein</fullName>
    </recommendedName>
</protein>
<reference evidence="3 4" key="1">
    <citation type="submission" date="2016-11" db="EMBL/GenBank/DDBJ databases">
        <authorList>
            <person name="Jaros S."/>
            <person name="Januszkiewicz K."/>
            <person name="Wedrychowicz H."/>
        </authorList>
    </citation>
    <scope>NUCLEOTIDE SEQUENCE [LARGE SCALE GENOMIC DNA]</scope>
    <source>
        <strain evidence="3 4">DSM 19436</strain>
    </source>
</reference>
<evidence type="ECO:0000256" key="1">
    <source>
        <dbReference type="SAM" id="Phobius"/>
    </source>
</evidence>